<dbReference type="PANTHER" id="PTHR19443">
    <property type="entry name" value="HEXOKINASE"/>
    <property type="match status" value="1"/>
</dbReference>
<dbReference type="GO" id="GO:0001678">
    <property type="term" value="P:intracellular glucose homeostasis"/>
    <property type="evidence" value="ECO:0007669"/>
    <property type="project" value="InterPro"/>
</dbReference>
<feature type="domain" description="Hexokinase N-terminal" evidence="7">
    <location>
        <begin position="21"/>
        <end position="211"/>
    </location>
</feature>
<comment type="caution">
    <text evidence="9">The sequence shown here is derived from an EMBL/GenBank/DDBJ whole genome shotgun (WGS) entry which is preliminary data.</text>
</comment>
<dbReference type="InterPro" id="IPR022673">
    <property type="entry name" value="Hexokinase_C"/>
</dbReference>
<reference evidence="9" key="1">
    <citation type="journal article" date="2020" name="Stud. Mycol.">
        <title>101 Dothideomycetes genomes: a test case for predicting lifestyles and emergence of pathogens.</title>
        <authorList>
            <person name="Haridas S."/>
            <person name="Albert R."/>
            <person name="Binder M."/>
            <person name="Bloem J."/>
            <person name="Labutti K."/>
            <person name="Salamov A."/>
            <person name="Andreopoulos B."/>
            <person name="Baker S."/>
            <person name="Barry K."/>
            <person name="Bills G."/>
            <person name="Bluhm B."/>
            <person name="Cannon C."/>
            <person name="Castanera R."/>
            <person name="Culley D."/>
            <person name="Daum C."/>
            <person name="Ezra D."/>
            <person name="Gonzalez J."/>
            <person name="Henrissat B."/>
            <person name="Kuo A."/>
            <person name="Liang C."/>
            <person name="Lipzen A."/>
            <person name="Lutzoni F."/>
            <person name="Magnuson J."/>
            <person name="Mondo S."/>
            <person name="Nolan M."/>
            <person name="Ohm R."/>
            <person name="Pangilinan J."/>
            <person name="Park H.-J."/>
            <person name="Ramirez L."/>
            <person name="Alfaro M."/>
            <person name="Sun H."/>
            <person name="Tritt A."/>
            <person name="Yoshinaga Y."/>
            <person name="Zwiers L.-H."/>
            <person name="Turgeon B."/>
            <person name="Goodwin S."/>
            <person name="Spatafora J."/>
            <person name="Crous P."/>
            <person name="Grigoriev I."/>
        </authorList>
    </citation>
    <scope>NUCLEOTIDE SEQUENCE</scope>
    <source>
        <strain evidence="9">CBS 260.36</strain>
    </source>
</reference>
<dbReference type="EMBL" id="ML996082">
    <property type="protein sequence ID" value="KAF2156325.1"/>
    <property type="molecule type" value="Genomic_DNA"/>
</dbReference>
<dbReference type="AlphaFoldDB" id="A0A9P4JAY1"/>
<dbReference type="PRINTS" id="PR00475">
    <property type="entry name" value="HEXOKINASE"/>
</dbReference>
<dbReference type="GO" id="GO:0005739">
    <property type="term" value="C:mitochondrion"/>
    <property type="evidence" value="ECO:0007669"/>
    <property type="project" value="TreeGrafter"/>
</dbReference>
<dbReference type="GO" id="GO:0006096">
    <property type="term" value="P:glycolytic process"/>
    <property type="evidence" value="ECO:0007669"/>
    <property type="project" value="UniProtKB-KW"/>
</dbReference>
<proteinExistence type="inferred from homology"/>
<evidence type="ECO:0000259" key="8">
    <source>
        <dbReference type="Pfam" id="PF03727"/>
    </source>
</evidence>
<keyword evidence="4 6" id="KW-0418">Kinase</keyword>
<keyword evidence="10" id="KW-1185">Reference proteome</keyword>
<keyword evidence="5 6" id="KW-0067">ATP-binding</keyword>
<gene>
    <name evidence="9" type="ORF">K461DRAFT_221707</name>
</gene>
<evidence type="ECO:0000256" key="4">
    <source>
        <dbReference type="ARBA" id="ARBA00022777"/>
    </source>
</evidence>
<dbReference type="Proteomes" id="UP000799439">
    <property type="component" value="Unassembled WGS sequence"/>
</dbReference>
<dbReference type="EC" id="2.7.1.-" evidence="6"/>
<evidence type="ECO:0000256" key="3">
    <source>
        <dbReference type="ARBA" id="ARBA00022741"/>
    </source>
</evidence>
<dbReference type="PROSITE" id="PS51748">
    <property type="entry name" value="HEXOKINASE_2"/>
    <property type="match status" value="1"/>
</dbReference>
<dbReference type="InterPro" id="IPR022672">
    <property type="entry name" value="Hexokinase_N"/>
</dbReference>
<dbReference type="InterPro" id="IPR043129">
    <property type="entry name" value="ATPase_NBD"/>
</dbReference>
<comment type="similarity">
    <text evidence="1 6">Belongs to the hexokinase family.</text>
</comment>
<dbReference type="GO" id="GO:0006013">
    <property type="term" value="P:mannose metabolic process"/>
    <property type="evidence" value="ECO:0007669"/>
    <property type="project" value="TreeGrafter"/>
</dbReference>
<dbReference type="GO" id="GO:0005536">
    <property type="term" value="F:D-glucose binding"/>
    <property type="evidence" value="ECO:0007669"/>
    <property type="project" value="InterPro"/>
</dbReference>
<dbReference type="GO" id="GO:0019158">
    <property type="term" value="F:mannokinase activity"/>
    <property type="evidence" value="ECO:0007669"/>
    <property type="project" value="TreeGrafter"/>
</dbReference>
<accession>A0A9P4JAY1</accession>
<organism evidence="9 10">
    <name type="scientific">Myriangium duriaei CBS 260.36</name>
    <dbReference type="NCBI Taxonomy" id="1168546"/>
    <lineage>
        <taxon>Eukaryota</taxon>
        <taxon>Fungi</taxon>
        <taxon>Dikarya</taxon>
        <taxon>Ascomycota</taxon>
        <taxon>Pezizomycotina</taxon>
        <taxon>Dothideomycetes</taxon>
        <taxon>Dothideomycetidae</taxon>
        <taxon>Myriangiales</taxon>
        <taxon>Myriangiaceae</taxon>
        <taxon>Myriangium</taxon>
    </lineage>
</organism>
<keyword evidence="6" id="KW-0324">Glycolysis</keyword>
<dbReference type="GO" id="GO:0008865">
    <property type="term" value="F:fructokinase activity"/>
    <property type="evidence" value="ECO:0007669"/>
    <property type="project" value="TreeGrafter"/>
</dbReference>
<evidence type="ECO:0000313" key="9">
    <source>
        <dbReference type="EMBL" id="KAF2156325.1"/>
    </source>
</evidence>
<evidence type="ECO:0000313" key="10">
    <source>
        <dbReference type="Proteomes" id="UP000799439"/>
    </source>
</evidence>
<dbReference type="SUPFAM" id="SSF53067">
    <property type="entry name" value="Actin-like ATPase domain"/>
    <property type="match status" value="2"/>
</dbReference>
<dbReference type="Pfam" id="PF00349">
    <property type="entry name" value="Hexokinase_1"/>
    <property type="match status" value="1"/>
</dbReference>
<dbReference type="PANTHER" id="PTHR19443:SF24">
    <property type="entry name" value="PHOSPHOTRANSFERASE"/>
    <property type="match status" value="1"/>
</dbReference>
<dbReference type="InterPro" id="IPR001312">
    <property type="entry name" value="Hexokinase"/>
</dbReference>
<evidence type="ECO:0000256" key="1">
    <source>
        <dbReference type="ARBA" id="ARBA00009225"/>
    </source>
</evidence>
<dbReference type="Pfam" id="PF03727">
    <property type="entry name" value="Hexokinase_2"/>
    <property type="match status" value="1"/>
</dbReference>
<evidence type="ECO:0000256" key="5">
    <source>
        <dbReference type="ARBA" id="ARBA00022840"/>
    </source>
</evidence>
<sequence length="471" mass="51978">MDHDYLHDFLQEVQSMFQECLSPTSLCKLSHKLQREFYEKLQCSNISMLPSYHHILPTGFEKGTFLALDVGGTNLRVASIGLDGHSPQKSGIRVKSSKSFRADANIRSLQGTKFFDWIAGNIQAVLEEGHNATEPGSGLIPMGIAWSFPLQQTSIKSARLLQMGKGFLACEGIQSSDLGELVTESCRKRGLNVHVVSIVNDASATLLAQAYHEPSTRLSLILGTGLNAAIYLPLRAVAAQKYIDRPLTWTESATHVVVNTELSMYGGNVFPSTRWDRYLNNHHMLPDFQPLEQRVSGRYLGEIVRLILLEAIHNGLIFKGIMPEGFEEPYSLCTSILAEFESDTSIDLSIARKAFLNRHYLKQAPLLSEMNFMRLVCQLVSSRAAAFVATAIHALCTLAMDCEENPGTCKDHISIACDGSVIEKYPEFLQRCQDHIDRLHLEAGSSDRAIKLVLMSDSSVLGAAVAAACDC</sequence>
<evidence type="ECO:0000256" key="6">
    <source>
        <dbReference type="RuleBase" id="RU362007"/>
    </source>
</evidence>
<dbReference type="Gene3D" id="3.40.367.20">
    <property type="match status" value="1"/>
</dbReference>
<dbReference type="OrthoDB" id="419537at2759"/>
<dbReference type="GO" id="GO:0004340">
    <property type="term" value="F:glucokinase activity"/>
    <property type="evidence" value="ECO:0007669"/>
    <property type="project" value="TreeGrafter"/>
</dbReference>
<dbReference type="GO" id="GO:0005524">
    <property type="term" value="F:ATP binding"/>
    <property type="evidence" value="ECO:0007669"/>
    <property type="project" value="UniProtKB-UniRule"/>
</dbReference>
<evidence type="ECO:0000256" key="2">
    <source>
        <dbReference type="ARBA" id="ARBA00022679"/>
    </source>
</evidence>
<name>A0A9P4JAY1_9PEZI</name>
<dbReference type="GO" id="GO:0006006">
    <property type="term" value="P:glucose metabolic process"/>
    <property type="evidence" value="ECO:0007669"/>
    <property type="project" value="TreeGrafter"/>
</dbReference>
<dbReference type="GO" id="GO:0005829">
    <property type="term" value="C:cytosol"/>
    <property type="evidence" value="ECO:0007669"/>
    <property type="project" value="TreeGrafter"/>
</dbReference>
<evidence type="ECO:0000259" key="7">
    <source>
        <dbReference type="Pfam" id="PF00349"/>
    </source>
</evidence>
<feature type="domain" description="Hexokinase C-terminal" evidence="8">
    <location>
        <begin position="218"/>
        <end position="469"/>
    </location>
</feature>
<keyword evidence="2 6" id="KW-0808">Transferase</keyword>
<keyword evidence="3 6" id="KW-0547">Nucleotide-binding</keyword>
<dbReference type="Gene3D" id="3.30.420.40">
    <property type="match status" value="1"/>
</dbReference>
<protein>
    <recommendedName>
        <fullName evidence="6">Phosphotransferase</fullName>
        <ecNumber evidence="6">2.7.1.-</ecNumber>
    </recommendedName>
</protein>